<dbReference type="EMBL" id="CAKLDI010000001">
    <property type="protein sequence ID" value="CAH0533359.1"/>
    <property type="molecule type" value="Genomic_DNA"/>
</dbReference>
<comment type="caution">
    <text evidence="5">The sequence shown here is derived from an EMBL/GenBank/DDBJ whole genome shotgun (WGS) entry which is preliminary data.</text>
</comment>
<dbReference type="Gene3D" id="1.10.3890.10">
    <property type="entry name" value="HflD-like"/>
    <property type="match status" value="1"/>
</dbReference>
<evidence type="ECO:0000256" key="4">
    <source>
        <dbReference type="HAMAP-Rule" id="MF_00695"/>
    </source>
</evidence>
<reference evidence="5" key="1">
    <citation type="submission" date="2021-11" db="EMBL/GenBank/DDBJ databases">
        <authorList>
            <person name="Rodrigo-Torres L."/>
            <person name="Arahal R. D."/>
            <person name="Lucena T."/>
        </authorList>
    </citation>
    <scope>NUCLEOTIDE SEQUENCE</scope>
    <source>
        <strain evidence="5">CECT 7929</strain>
    </source>
</reference>
<dbReference type="NCBIfam" id="NF001248">
    <property type="entry name" value="PRK00218.1-4"/>
    <property type="match status" value="1"/>
</dbReference>
<evidence type="ECO:0000256" key="1">
    <source>
        <dbReference type="ARBA" id="ARBA00022475"/>
    </source>
</evidence>
<sequence>MAHTLYDRTLAFAGICQAAKLVQDTAREGRCDEQALSATLASILNTNPANTLEVYGQERDLRSGLKVLTNGMSGSSETNELMRYVVSLIALERKLSSQPELMQKLGQRIQMAQYQREHYELLDENYINNLASIYVDVISPLGPRIQVTGTPAQLQKQSVQNQVRALLLAGIRSTVLWRQVGGKRRQLLLGRSKIVQQANILLARL</sequence>
<name>A0ABN8DSY4_9VIBR</name>
<evidence type="ECO:0000256" key="3">
    <source>
        <dbReference type="ARBA" id="ARBA00023136"/>
    </source>
</evidence>
<keyword evidence="6" id="KW-1185">Reference proteome</keyword>
<protein>
    <recommendedName>
        <fullName evidence="4">High frequency lysogenization protein HflD homolog</fullName>
    </recommendedName>
</protein>
<dbReference type="Proteomes" id="UP000838672">
    <property type="component" value="Unassembled WGS sequence"/>
</dbReference>
<keyword evidence="2 4" id="KW-0963">Cytoplasm</keyword>
<evidence type="ECO:0000313" key="5">
    <source>
        <dbReference type="EMBL" id="CAH0533359.1"/>
    </source>
</evidence>
<comment type="similarity">
    <text evidence="4">Belongs to the HflD family.</text>
</comment>
<dbReference type="RefSeq" id="WP_237465746.1">
    <property type="nucleotide sequence ID" value="NZ_CAKLDI010000001.1"/>
</dbReference>
<dbReference type="NCBIfam" id="NF001246">
    <property type="entry name" value="PRK00218.1-2"/>
    <property type="match status" value="1"/>
</dbReference>
<evidence type="ECO:0000256" key="2">
    <source>
        <dbReference type="ARBA" id="ARBA00022490"/>
    </source>
</evidence>
<proteinExistence type="inferred from homology"/>
<comment type="subcellular location">
    <subcellularLocation>
        <location evidence="4">Cytoplasm</location>
    </subcellularLocation>
    <subcellularLocation>
        <location evidence="4">Cell membrane</location>
        <topology evidence="4">Peripheral membrane protein</topology>
        <orientation evidence="4">Cytoplasmic side</orientation>
    </subcellularLocation>
</comment>
<dbReference type="Pfam" id="PF04356">
    <property type="entry name" value="DUF489"/>
    <property type="match status" value="1"/>
</dbReference>
<dbReference type="PANTHER" id="PTHR38100:SF1">
    <property type="entry name" value="HIGH FREQUENCY LYSOGENIZATION PROTEIN HFLD"/>
    <property type="match status" value="1"/>
</dbReference>
<dbReference type="SUPFAM" id="SSF101322">
    <property type="entry name" value="YcfC-like"/>
    <property type="match status" value="1"/>
</dbReference>
<organism evidence="5 6">
    <name type="scientific">Vibrio stylophorae</name>
    <dbReference type="NCBI Taxonomy" id="659351"/>
    <lineage>
        <taxon>Bacteria</taxon>
        <taxon>Pseudomonadati</taxon>
        <taxon>Pseudomonadota</taxon>
        <taxon>Gammaproteobacteria</taxon>
        <taxon>Vibrionales</taxon>
        <taxon>Vibrionaceae</taxon>
        <taxon>Vibrio</taxon>
    </lineage>
</organism>
<dbReference type="InterPro" id="IPR035932">
    <property type="entry name" value="HflD-like_sf"/>
</dbReference>
<gene>
    <name evidence="4 5" type="primary">hflD</name>
    <name evidence="5" type="ORF">VST7929_01225</name>
</gene>
<dbReference type="PANTHER" id="PTHR38100">
    <property type="entry name" value="HIGH FREQUENCY LYSOGENIZATION PROTEIN HFLD"/>
    <property type="match status" value="1"/>
</dbReference>
<keyword evidence="3 4" id="KW-0472">Membrane</keyword>
<accession>A0ABN8DSY4</accession>
<dbReference type="HAMAP" id="MF_00695">
    <property type="entry name" value="HflD_protein"/>
    <property type="match status" value="1"/>
</dbReference>
<evidence type="ECO:0000313" key="6">
    <source>
        <dbReference type="Proteomes" id="UP000838672"/>
    </source>
</evidence>
<keyword evidence="1 4" id="KW-1003">Cell membrane</keyword>
<dbReference type="InterPro" id="IPR007451">
    <property type="entry name" value="HflD"/>
</dbReference>